<sequence length="103" mass="11595">MDFTYWVSQNPPPAHIFLISGDRDFARVLHRLRMSNYNMLLAGVPSEASAAICSSSSIMWNWSELAGGQNLSGRHCNQPPDGALYYWYVQCRGNLEDPFEVPA</sequence>
<dbReference type="PANTHER" id="PTHR14379">
    <property type="entry name" value="LIMKAIN B LKAP"/>
    <property type="match status" value="1"/>
</dbReference>
<reference evidence="2" key="2">
    <citation type="submission" date="2020-07" db="EMBL/GenBank/DDBJ databases">
        <authorList>
            <person name="Vera ALvarez R."/>
            <person name="Arias-Moreno D.M."/>
            <person name="Jimenez-Jacinto V."/>
            <person name="Jimenez-Bremont J.F."/>
            <person name="Swaminathan K."/>
            <person name="Moose S.P."/>
            <person name="Guerrero-Gonzalez M.L."/>
            <person name="Marino-Ramirez L."/>
            <person name="Landsman D."/>
            <person name="Rodriguez-Kessler M."/>
            <person name="Delgado-Sanchez P."/>
        </authorList>
    </citation>
    <scope>NUCLEOTIDE SEQUENCE</scope>
    <source>
        <tissue evidence="2">Cladode</tissue>
    </source>
</reference>
<dbReference type="EMBL" id="GISG01024608">
    <property type="protein sequence ID" value="MBA4619331.1"/>
    <property type="molecule type" value="Transcribed_RNA"/>
</dbReference>
<dbReference type="GO" id="GO:0010468">
    <property type="term" value="P:regulation of gene expression"/>
    <property type="evidence" value="ECO:0007669"/>
    <property type="project" value="InterPro"/>
</dbReference>
<dbReference type="AlphaFoldDB" id="A0A7C8YJ50"/>
<protein>
    <recommendedName>
        <fullName evidence="1">NYN domain-containing protein</fullName>
    </recommendedName>
</protein>
<dbReference type="InterPro" id="IPR024768">
    <property type="entry name" value="Marf1"/>
</dbReference>
<dbReference type="InterPro" id="IPR021139">
    <property type="entry name" value="NYN"/>
</dbReference>
<accession>A0A7C8YJ50</accession>
<dbReference type="PANTHER" id="PTHR14379:SF6">
    <property type="entry name" value="EMB|CAB71880.1"/>
    <property type="match status" value="1"/>
</dbReference>
<dbReference type="GO" id="GO:0005777">
    <property type="term" value="C:peroxisome"/>
    <property type="evidence" value="ECO:0007669"/>
    <property type="project" value="InterPro"/>
</dbReference>
<dbReference type="Pfam" id="PF01936">
    <property type="entry name" value="NYN"/>
    <property type="match status" value="1"/>
</dbReference>
<proteinExistence type="predicted"/>
<feature type="domain" description="NYN" evidence="1">
    <location>
        <begin position="2"/>
        <end position="54"/>
    </location>
</feature>
<name>A0A7C8YJ50_OPUST</name>
<evidence type="ECO:0000259" key="1">
    <source>
        <dbReference type="Pfam" id="PF01936"/>
    </source>
</evidence>
<evidence type="ECO:0000313" key="2">
    <source>
        <dbReference type="EMBL" id="MBA4619331.1"/>
    </source>
</evidence>
<organism evidence="2">
    <name type="scientific">Opuntia streptacantha</name>
    <name type="common">Prickly pear cactus</name>
    <name type="synonym">Opuntia cardona</name>
    <dbReference type="NCBI Taxonomy" id="393608"/>
    <lineage>
        <taxon>Eukaryota</taxon>
        <taxon>Viridiplantae</taxon>
        <taxon>Streptophyta</taxon>
        <taxon>Embryophyta</taxon>
        <taxon>Tracheophyta</taxon>
        <taxon>Spermatophyta</taxon>
        <taxon>Magnoliopsida</taxon>
        <taxon>eudicotyledons</taxon>
        <taxon>Gunneridae</taxon>
        <taxon>Pentapetalae</taxon>
        <taxon>Caryophyllales</taxon>
        <taxon>Cactineae</taxon>
        <taxon>Cactaceae</taxon>
        <taxon>Opuntioideae</taxon>
        <taxon>Opuntia</taxon>
    </lineage>
</organism>
<reference evidence="2" key="1">
    <citation type="journal article" date="2013" name="J. Plant Res.">
        <title>Effect of fungi and light on seed germination of three Opuntia species from semiarid lands of central Mexico.</title>
        <authorList>
            <person name="Delgado-Sanchez P."/>
            <person name="Jimenez-Bremont J.F."/>
            <person name="Guerrero-Gonzalez Mde L."/>
            <person name="Flores J."/>
        </authorList>
    </citation>
    <scope>NUCLEOTIDE SEQUENCE</scope>
    <source>
        <tissue evidence="2">Cladode</tissue>
    </source>
</reference>
<dbReference type="GO" id="GO:0004540">
    <property type="term" value="F:RNA nuclease activity"/>
    <property type="evidence" value="ECO:0007669"/>
    <property type="project" value="InterPro"/>
</dbReference>